<dbReference type="InterPro" id="IPR020568">
    <property type="entry name" value="Ribosomal_Su5_D2-typ_SF"/>
</dbReference>
<dbReference type="NCBIfam" id="TIGR00257">
    <property type="entry name" value="IMPACT_YIGZ"/>
    <property type="match status" value="1"/>
</dbReference>
<evidence type="ECO:0000259" key="2">
    <source>
        <dbReference type="Pfam" id="PF01205"/>
    </source>
</evidence>
<evidence type="ECO:0000313" key="4">
    <source>
        <dbReference type="EMBL" id="AHF06690.1"/>
    </source>
</evidence>
<dbReference type="EMBL" id="CP007032">
    <property type="protein sequence ID" value="AHF06690.1"/>
    <property type="molecule type" value="Genomic_DNA"/>
</dbReference>
<feature type="domain" description="UPF0029" evidence="3">
    <location>
        <begin position="138"/>
        <end position="190"/>
    </location>
</feature>
<evidence type="ECO:0008006" key="6">
    <source>
        <dbReference type="Google" id="ProtNLM"/>
    </source>
</evidence>
<evidence type="ECO:0000256" key="1">
    <source>
        <dbReference type="ARBA" id="ARBA00007665"/>
    </source>
</evidence>
<dbReference type="OrthoDB" id="9813771at2"/>
<proteinExistence type="inferred from homology"/>
<dbReference type="Proteomes" id="UP000010847">
    <property type="component" value="Chromosome"/>
</dbReference>
<dbReference type="InterPro" id="IPR001498">
    <property type="entry name" value="Impact_N"/>
</dbReference>
<dbReference type="InterPro" id="IPR023582">
    <property type="entry name" value="Impact"/>
</dbReference>
<dbReference type="Gene3D" id="3.30.230.30">
    <property type="entry name" value="Impact, N-terminal domain"/>
    <property type="match status" value="1"/>
</dbReference>
<accession>W0E768</accession>
<comment type="similarity">
    <text evidence="1">Belongs to the IMPACT family.</text>
</comment>
<dbReference type="Pfam" id="PF01205">
    <property type="entry name" value="Impact_N"/>
    <property type="match status" value="1"/>
</dbReference>
<dbReference type="PROSITE" id="PS00910">
    <property type="entry name" value="UPF0029"/>
    <property type="match status" value="1"/>
</dbReference>
<dbReference type="InterPro" id="IPR020569">
    <property type="entry name" value="UPF0029_Impact_CS"/>
</dbReference>
<dbReference type="SUPFAM" id="SSF54211">
    <property type="entry name" value="Ribosomal protein S5 domain 2-like"/>
    <property type="match status" value="1"/>
</dbReference>
<dbReference type="RefSeq" id="WP_025248689.1">
    <property type="nucleotide sequence ID" value="NZ_CP007032.1"/>
</dbReference>
<dbReference type="InterPro" id="IPR015796">
    <property type="entry name" value="Impact_YigZ-like"/>
</dbReference>
<evidence type="ECO:0000259" key="3">
    <source>
        <dbReference type="Pfam" id="PF09186"/>
    </source>
</evidence>
<dbReference type="STRING" id="871968.DESME_06185"/>
<keyword evidence="5" id="KW-1185">Reference proteome</keyword>
<organism evidence="4 5">
    <name type="scientific">Desulfitobacterium metallireducens DSM 15288</name>
    <dbReference type="NCBI Taxonomy" id="871968"/>
    <lineage>
        <taxon>Bacteria</taxon>
        <taxon>Bacillati</taxon>
        <taxon>Bacillota</taxon>
        <taxon>Clostridia</taxon>
        <taxon>Eubacteriales</taxon>
        <taxon>Desulfitobacteriaceae</taxon>
        <taxon>Desulfitobacterium</taxon>
    </lineage>
</organism>
<protein>
    <recommendedName>
        <fullName evidence="6">YigZ family protein</fullName>
    </recommendedName>
</protein>
<dbReference type="PANTHER" id="PTHR16301">
    <property type="entry name" value="IMPACT-RELATED"/>
    <property type="match status" value="1"/>
</dbReference>
<dbReference type="eggNOG" id="COG1739">
    <property type="taxonomic scope" value="Bacteria"/>
</dbReference>
<dbReference type="InterPro" id="IPR015269">
    <property type="entry name" value="UPF0029_Impact_C"/>
</dbReference>
<dbReference type="HOGENOM" id="CLU_083552_2_1_9"/>
<feature type="domain" description="Impact N-terminal" evidence="2">
    <location>
        <begin position="19"/>
        <end position="122"/>
    </location>
</feature>
<dbReference type="AlphaFoldDB" id="W0E768"/>
<dbReference type="GO" id="GO:0006446">
    <property type="term" value="P:regulation of translational initiation"/>
    <property type="evidence" value="ECO:0007669"/>
    <property type="project" value="TreeGrafter"/>
</dbReference>
<dbReference type="InterPro" id="IPR036956">
    <property type="entry name" value="Impact_N_sf"/>
</dbReference>
<evidence type="ECO:0000313" key="5">
    <source>
        <dbReference type="Proteomes" id="UP000010847"/>
    </source>
</evidence>
<reference evidence="4 5" key="1">
    <citation type="submission" date="2013-12" db="EMBL/GenBank/DDBJ databases">
        <authorList>
            <consortium name="DOE Joint Genome Institute"/>
            <person name="Smidt H."/>
            <person name="Huntemann M."/>
            <person name="Han J."/>
            <person name="Chen A."/>
            <person name="Kyrpides N."/>
            <person name="Mavromatis K."/>
            <person name="Markowitz V."/>
            <person name="Palaniappan K."/>
            <person name="Ivanova N."/>
            <person name="Schaumberg A."/>
            <person name="Pati A."/>
            <person name="Liolios K."/>
            <person name="Nordberg H.P."/>
            <person name="Cantor M.N."/>
            <person name="Hua S.X."/>
            <person name="Woyke T."/>
        </authorList>
    </citation>
    <scope>NUCLEOTIDE SEQUENCE [LARGE SCALE GENOMIC DNA]</scope>
    <source>
        <strain evidence="5">DSM 15288</strain>
    </source>
</reference>
<dbReference type="GO" id="GO:0005737">
    <property type="term" value="C:cytoplasm"/>
    <property type="evidence" value="ECO:0007669"/>
    <property type="project" value="TreeGrafter"/>
</dbReference>
<dbReference type="Pfam" id="PF09186">
    <property type="entry name" value="DUF1949"/>
    <property type="match status" value="1"/>
</dbReference>
<dbReference type="SUPFAM" id="SSF54980">
    <property type="entry name" value="EF-G C-terminal domain-like"/>
    <property type="match status" value="1"/>
</dbReference>
<name>W0E768_9FIRM</name>
<dbReference type="PANTHER" id="PTHR16301:SF20">
    <property type="entry name" value="IMPACT FAMILY MEMBER YIGZ"/>
    <property type="match status" value="1"/>
</dbReference>
<sequence>MVSYLTILEKGNWEQTIDKSRFISLVFPVKTVEEVNLGLEKARQLYPNARHYVYAYRLYEGKLEKSTDDGEPQGTGGRPVLDVLQFRELWDVLVVVIRYFGGILLGTGGLTRAYGGTARQLLDQLEVSRLVSHTIYEVEAGYNWYETLKYQYRLNNWVTGSEDFSATVKVEVFVRDEERQKFEERLAEFTEREVVCREKGSILRAESVGSRC</sequence>
<dbReference type="InterPro" id="IPR035647">
    <property type="entry name" value="EFG_III/V"/>
</dbReference>
<gene>
    <name evidence="4" type="ORF">DESME_06185</name>
</gene>
<dbReference type="KEGG" id="dmt:DESME_06185"/>